<dbReference type="GO" id="GO:0009299">
    <property type="term" value="P:mRNA transcription"/>
    <property type="evidence" value="ECO:0007669"/>
    <property type="project" value="TreeGrafter"/>
</dbReference>
<evidence type="ECO:0000256" key="5">
    <source>
        <dbReference type="ARBA" id="ARBA00023163"/>
    </source>
</evidence>
<organism evidence="8 9">
    <name type="scientific">Pocillopora meandrina</name>
    <dbReference type="NCBI Taxonomy" id="46732"/>
    <lineage>
        <taxon>Eukaryota</taxon>
        <taxon>Metazoa</taxon>
        <taxon>Cnidaria</taxon>
        <taxon>Anthozoa</taxon>
        <taxon>Hexacorallia</taxon>
        <taxon>Scleractinia</taxon>
        <taxon>Astrocoeniina</taxon>
        <taxon>Pocilloporidae</taxon>
        <taxon>Pocillopora</taxon>
    </lineage>
</organism>
<dbReference type="Pfam" id="PF04852">
    <property type="entry name" value="ALOG_dom"/>
    <property type="match status" value="1"/>
</dbReference>
<feature type="non-terminal residue" evidence="8">
    <location>
        <position position="558"/>
    </location>
</feature>
<accession>A0AAU9VLC9</accession>
<name>A0AAU9VLC9_9CNID</name>
<evidence type="ECO:0000256" key="3">
    <source>
        <dbReference type="ARBA" id="ARBA00023015"/>
    </source>
</evidence>
<evidence type="ECO:0000259" key="7">
    <source>
        <dbReference type="PROSITE" id="PS51697"/>
    </source>
</evidence>
<keyword evidence="6" id="KW-0539">Nucleus</keyword>
<dbReference type="Proteomes" id="UP001159428">
    <property type="component" value="Unassembled WGS sequence"/>
</dbReference>
<comment type="subcellular location">
    <subcellularLocation>
        <location evidence="1">Nucleus</location>
    </subcellularLocation>
</comment>
<comment type="similarity">
    <text evidence="2">Belongs to the plant homeotic and developmental regulators ALOG protein family.</text>
</comment>
<keyword evidence="9" id="KW-1185">Reference proteome</keyword>
<evidence type="ECO:0000313" key="9">
    <source>
        <dbReference type="Proteomes" id="UP001159428"/>
    </source>
</evidence>
<keyword evidence="3" id="KW-0805">Transcription regulation</keyword>
<keyword evidence="4" id="KW-0238">DNA-binding</keyword>
<dbReference type="EMBL" id="CALNXJ010000001">
    <property type="protein sequence ID" value="CAH3031915.1"/>
    <property type="molecule type" value="Genomic_DNA"/>
</dbReference>
<dbReference type="InterPro" id="IPR040222">
    <property type="entry name" value="ALOG"/>
</dbReference>
<dbReference type="PROSITE" id="PS51697">
    <property type="entry name" value="ALOG"/>
    <property type="match status" value="1"/>
</dbReference>
<evidence type="ECO:0000256" key="2">
    <source>
        <dbReference type="ARBA" id="ARBA00010308"/>
    </source>
</evidence>
<proteinExistence type="inferred from homology"/>
<dbReference type="GO" id="GO:0005634">
    <property type="term" value="C:nucleus"/>
    <property type="evidence" value="ECO:0007669"/>
    <property type="project" value="UniProtKB-SubCell"/>
</dbReference>
<keyword evidence="5" id="KW-0804">Transcription</keyword>
<feature type="domain" description="ALOG" evidence="7">
    <location>
        <begin position="347"/>
        <end position="480"/>
    </location>
</feature>
<dbReference type="PANTHER" id="PTHR31165:SF2">
    <property type="entry name" value="ALOG DOMAIN-CONTAINING PROTEIN"/>
    <property type="match status" value="1"/>
</dbReference>
<gene>
    <name evidence="8" type="ORF">PMEA_00000748</name>
</gene>
<dbReference type="GO" id="GO:0003677">
    <property type="term" value="F:DNA binding"/>
    <property type="evidence" value="ECO:0007669"/>
    <property type="project" value="UniProtKB-KW"/>
</dbReference>
<dbReference type="AlphaFoldDB" id="A0AAU9VLC9"/>
<evidence type="ECO:0000313" key="8">
    <source>
        <dbReference type="EMBL" id="CAH3031915.1"/>
    </source>
</evidence>
<sequence length="558" mass="62566">MESFCDRLGLGPYYQRTDLCSSGCWQLQVPYSLSFVLVDLGYTIGIKKSVLVPVTSLGYLGLIVDSVRQSFLVPRRKIESWALIREKILACKKTLWIKTLQRFQGKCISFSLAVPAAKLFIREMSRAIASSLDDGQVSMTDALREEISHWRYLDDWKDTLPWRDEKHVRIAISTDASGYGRRSPQLTSATKRLYFALSSRNVQLNLSYVPSKENVAGFPSRTMPRVDSKLSISAFERVDKEFGGVEGHSFDLMSLDSNVMKNKDGFSLPHFTPFPSPDSNGVNVFSQDLRVFPSMSNPYVCPPFSLIGPLLKFLLSFKIPFTIVVPEFVPHRYWWVELNARCSGKICLGTQEISSGIGVYKFSGKLVSPNSLSSALPSDVIAFLVWKDGKGRTRVHRQDCHTWGGNAGLDCECPKRLAFGTIDSLIGKLRAIFPESGRGAEWQSLLGVGNPASCRSVKNYLSNVREEQLKARVTPRQAEPILVNDLLVISEFIRALLLHSSTLRAIQIFMYARDQALFKALFFAGDRAADLLQVKVSDVLRFSDNSGLLFNHVWTKSL</sequence>
<dbReference type="PANTHER" id="PTHR31165">
    <property type="entry name" value="PROTEIN G1-LIKE2"/>
    <property type="match status" value="1"/>
</dbReference>
<comment type="caution">
    <text evidence="8">The sequence shown here is derived from an EMBL/GenBank/DDBJ whole genome shotgun (WGS) entry which is preliminary data.</text>
</comment>
<evidence type="ECO:0000256" key="6">
    <source>
        <dbReference type="ARBA" id="ARBA00023242"/>
    </source>
</evidence>
<reference evidence="8 9" key="1">
    <citation type="submission" date="2022-05" db="EMBL/GenBank/DDBJ databases">
        <authorList>
            <consortium name="Genoscope - CEA"/>
            <person name="William W."/>
        </authorList>
    </citation>
    <scope>NUCLEOTIDE SEQUENCE [LARGE SCALE GENOMIC DNA]</scope>
</reference>
<evidence type="ECO:0000256" key="4">
    <source>
        <dbReference type="ARBA" id="ARBA00023125"/>
    </source>
</evidence>
<evidence type="ECO:0000256" key="1">
    <source>
        <dbReference type="ARBA" id="ARBA00004123"/>
    </source>
</evidence>
<protein>
    <recommendedName>
        <fullName evidence="7">ALOG domain-containing protein</fullName>
    </recommendedName>
</protein>
<dbReference type="InterPro" id="IPR006936">
    <property type="entry name" value="ALOG_dom"/>
</dbReference>